<dbReference type="CDD" id="cd08254">
    <property type="entry name" value="hydroxyacyl_CoA_DH"/>
    <property type="match status" value="1"/>
</dbReference>
<evidence type="ECO:0000256" key="1">
    <source>
        <dbReference type="ARBA" id="ARBA00001947"/>
    </source>
</evidence>
<dbReference type="GO" id="GO:0016491">
    <property type="term" value="F:oxidoreductase activity"/>
    <property type="evidence" value="ECO:0007669"/>
    <property type="project" value="UniProtKB-KW"/>
</dbReference>
<gene>
    <name evidence="7" type="ORF">EDD35_2137</name>
</gene>
<organism evidence="7 8">
    <name type="scientific">Amycolatopsis thermoflava</name>
    <dbReference type="NCBI Taxonomy" id="84480"/>
    <lineage>
        <taxon>Bacteria</taxon>
        <taxon>Bacillati</taxon>
        <taxon>Actinomycetota</taxon>
        <taxon>Actinomycetes</taxon>
        <taxon>Pseudonocardiales</taxon>
        <taxon>Pseudonocardiaceae</taxon>
        <taxon>Amycolatopsis</taxon>
        <taxon>Amycolatopsis methanolica group</taxon>
    </lineage>
</organism>
<keyword evidence="4" id="KW-0560">Oxidoreductase</keyword>
<dbReference type="InterPro" id="IPR050129">
    <property type="entry name" value="Zn_alcohol_dh"/>
</dbReference>
<evidence type="ECO:0000256" key="3">
    <source>
        <dbReference type="ARBA" id="ARBA00022833"/>
    </source>
</evidence>
<dbReference type="PANTHER" id="PTHR43401">
    <property type="entry name" value="L-THREONINE 3-DEHYDROGENASE"/>
    <property type="match status" value="1"/>
</dbReference>
<comment type="similarity">
    <text evidence="5">Belongs to the zinc-containing alcohol dehydrogenase family.</text>
</comment>
<dbReference type="Proteomes" id="UP000274843">
    <property type="component" value="Unassembled WGS sequence"/>
</dbReference>
<evidence type="ECO:0000256" key="4">
    <source>
        <dbReference type="ARBA" id="ARBA00023002"/>
    </source>
</evidence>
<dbReference type="SMART" id="SM00829">
    <property type="entry name" value="PKS_ER"/>
    <property type="match status" value="1"/>
</dbReference>
<dbReference type="InterPro" id="IPR020843">
    <property type="entry name" value="ER"/>
</dbReference>
<dbReference type="SUPFAM" id="SSF51735">
    <property type="entry name" value="NAD(P)-binding Rossmann-fold domains"/>
    <property type="match status" value="1"/>
</dbReference>
<comment type="caution">
    <text evidence="7">The sequence shown here is derived from an EMBL/GenBank/DDBJ whole genome shotgun (WGS) entry which is preliminary data.</text>
</comment>
<accession>A0A3N2GTC3</accession>
<dbReference type="Pfam" id="PF00107">
    <property type="entry name" value="ADH_zinc_N"/>
    <property type="match status" value="1"/>
</dbReference>
<reference evidence="7 8" key="1">
    <citation type="submission" date="2018-11" db="EMBL/GenBank/DDBJ databases">
        <title>Sequencing the genomes of 1000 actinobacteria strains.</title>
        <authorList>
            <person name="Klenk H.-P."/>
        </authorList>
    </citation>
    <scope>NUCLEOTIDE SEQUENCE [LARGE SCALE GENOMIC DNA]</scope>
    <source>
        <strain evidence="7 8">DSM 44348</strain>
    </source>
</reference>
<dbReference type="InterPro" id="IPR011032">
    <property type="entry name" value="GroES-like_sf"/>
</dbReference>
<keyword evidence="2 5" id="KW-0479">Metal-binding</keyword>
<evidence type="ECO:0000256" key="5">
    <source>
        <dbReference type="RuleBase" id="RU361277"/>
    </source>
</evidence>
<dbReference type="InterPro" id="IPR013149">
    <property type="entry name" value="ADH-like_C"/>
</dbReference>
<evidence type="ECO:0000313" key="8">
    <source>
        <dbReference type="Proteomes" id="UP000274843"/>
    </source>
</evidence>
<dbReference type="GeneID" id="301843551"/>
<dbReference type="Gene3D" id="3.90.180.10">
    <property type="entry name" value="Medium-chain alcohol dehydrogenases, catalytic domain"/>
    <property type="match status" value="1"/>
</dbReference>
<proteinExistence type="inferred from homology"/>
<dbReference type="EMBL" id="RKHY01000001">
    <property type="protein sequence ID" value="ROS39823.1"/>
    <property type="molecule type" value="Genomic_DNA"/>
</dbReference>
<evidence type="ECO:0000313" key="7">
    <source>
        <dbReference type="EMBL" id="ROS39823.1"/>
    </source>
</evidence>
<dbReference type="InterPro" id="IPR013154">
    <property type="entry name" value="ADH-like_N"/>
</dbReference>
<dbReference type="RefSeq" id="WP_123683667.1">
    <property type="nucleotide sequence ID" value="NZ_RKHY01000001.1"/>
</dbReference>
<dbReference type="PROSITE" id="PS00059">
    <property type="entry name" value="ADH_ZINC"/>
    <property type="match status" value="1"/>
</dbReference>
<dbReference type="InterPro" id="IPR036291">
    <property type="entry name" value="NAD(P)-bd_dom_sf"/>
</dbReference>
<dbReference type="GO" id="GO:0008270">
    <property type="term" value="F:zinc ion binding"/>
    <property type="evidence" value="ECO:0007669"/>
    <property type="project" value="InterPro"/>
</dbReference>
<keyword evidence="8" id="KW-1185">Reference proteome</keyword>
<protein>
    <submittedName>
        <fullName evidence="7">Threonine dehydrogenase-like Zn-dependent dehydrogenase</fullName>
    </submittedName>
</protein>
<dbReference type="Pfam" id="PF08240">
    <property type="entry name" value="ADH_N"/>
    <property type="match status" value="1"/>
</dbReference>
<sequence>MATMLAGRLEISSRKFDVREVPVPEPGPGQVRIKVRAAGVCLSDVHLIDGTLTPLFLETPEVTLGHEVAGEIDAIGPDVPDRWREGQRVALEAGERCGQCPNCVRFRDPCLQVRTRGVDYDGGWAEYALATQHTLIPIPDDLPFVQAAIVPDAVSTPWGAVTGTGQAQPARPAGVWGAGGLGAHAVQLLRLIGAAPIVAVDPLEAARERALEFGADLALDPGDPTLREQILALTGGSGLDVAFDMAGVPPVREQAVSCLGLGGRLVLVGLTPKPLTVTDGIGFSYRGQRLLGHYGSQPGAVEQLIELARYHRLEWSRSISGTYPLADAATAVEHLERKEGNPIRLVLVP</sequence>
<dbReference type="PANTHER" id="PTHR43401:SF2">
    <property type="entry name" value="L-THREONINE 3-DEHYDROGENASE"/>
    <property type="match status" value="1"/>
</dbReference>
<dbReference type="SUPFAM" id="SSF50129">
    <property type="entry name" value="GroES-like"/>
    <property type="match status" value="1"/>
</dbReference>
<keyword evidence="3 5" id="KW-0862">Zinc</keyword>
<comment type="cofactor">
    <cofactor evidence="1 5">
        <name>Zn(2+)</name>
        <dbReference type="ChEBI" id="CHEBI:29105"/>
    </cofactor>
</comment>
<dbReference type="AlphaFoldDB" id="A0A3N2GTC3"/>
<dbReference type="InterPro" id="IPR002328">
    <property type="entry name" value="ADH_Zn_CS"/>
</dbReference>
<name>A0A3N2GTC3_9PSEU</name>
<feature type="domain" description="Enoyl reductase (ER)" evidence="6">
    <location>
        <begin position="7"/>
        <end position="347"/>
    </location>
</feature>
<evidence type="ECO:0000259" key="6">
    <source>
        <dbReference type="SMART" id="SM00829"/>
    </source>
</evidence>
<evidence type="ECO:0000256" key="2">
    <source>
        <dbReference type="ARBA" id="ARBA00022723"/>
    </source>
</evidence>